<comment type="caution">
    <text evidence="1">The sequence shown here is derived from an EMBL/GenBank/DDBJ whole genome shotgun (WGS) entry which is preliminary data.</text>
</comment>
<sequence>MVKRDEIDYYCPEHSIGHLRAIGIRLDRKLANMKAGVYTFHVDINSTTMQSLKEMLNMNNPYVAYLQYILKISNQHITKLSLVICTNIPELD</sequence>
<accession>A0A9N9G8U7</accession>
<keyword evidence="2" id="KW-1185">Reference proteome</keyword>
<evidence type="ECO:0000313" key="2">
    <source>
        <dbReference type="Proteomes" id="UP000789706"/>
    </source>
</evidence>
<reference evidence="1" key="1">
    <citation type="submission" date="2021-06" db="EMBL/GenBank/DDBJ databases">
        <authorList>
            <person name="Kallberg Y."/>
            <person name="Tangrot J."/>
            <person name="Rosling A."/>
        </authorList>
    </citation>
    <scope>NUCLEOTIDE SEQUENCE</scope>
    <source>
        <strain evidence="1">AZ414A</strain>
    </source>
</reference>
<dbReference type="Proteomes" id="UP000789706">
    <property type="component" value="Unassembled WGS sequence"/>
</dbReference>
<proteinExistence type="predicted"/>
<organism evidence="1 2">
    <name type="scientific">Diversispora eburnea</name>
    <dbReference type="NCBI Taxonomy" id="1213867"/>
    <lineage>
        <taxon>Eukaryota</taxon>
        <taxon>Fungi</taxon>
        <taxon>Fungi incertae sedis</taxon>
        <taxon>Mucoromycota</taxon>
        <taxon>Glomeromycotina</taxon>
        <taxon>Glomeromycetes</taxon>
        <taxon>Diversisporales</taxon>
        <taxon>Diversisporaceae</taxon>
        <taxon>Diversispora</taxon>
    </lineage>
</organism>
<dbReference type="AlphaFoldDB" id="A0A9N9G8U7"/>
<gene>
    <name evidence="1" type="ORF">DEBURN_LOCUS8976</name>
</gene>
<name>A0A9N9G8U7_9GLOM</name>
<protein>
    <submittedName>
        <fullName evidence="1">4498_t:CDS:1</fullName>
    </submittedName>
</protein>
<dbReference type="EMBL" id="CAJVPK010001513">
    <property type="protein sequence ID" value="CAG8589381.1"/>
    <property type="molecule type" value="Genomic_DNA"/>
</dbReference>
<evidence type="ECO:0000313" key="1">
    <source>
        <dbReference type="EMBL" id="CAG8589381.1"/>
    </source>
</evidence>